<comment type="caution">
    <text evidence="2">The sequence shown here is derived from an EMBL/GenBank/DDBJ whole genome shotgun (WGS) entry which is preliminary data.</text>
</comment>
<dbReference type="AlphaFoldDB" id="A0A2U0I8K9"/>
<name>A0A2U0I8K9_9FLAO</name>
<evidence type="ECO:0000313" key="2">
    <source>
        <dbReference type="EMBL" id="PVW17437.1"/>
    </source>
</evidence>
<protein>
    <submittedName>
        <fullName evidence="2">DUF2807 domain-containing protein</fullName>
    </submittedName>
</protein>
<accession>A0A2U0I8K9</accession>
<reference evidence="2 3" key="1">
    <citation type="submission" date="2018-04" db="EMBL/GenBank/DDBJ databases">
        <title>Marixanthomonas spongiae HN-E44 sp. nov., isolated from a marine sponge.</title>
        <authorList>
            <person name="Luo L."/>
            <person name="Zhuang L."/>
        </authorList>
    </citation>
    <scope>NUCLEOTIDE SEQUENCE [LARGE SCALE GENOMIC DNA]</scope>
    <source>
        <strain evidence="2 3">HN-E44</strain>
    </source>
</reference>
<evidence type="ECO:0000259" key="1">
    <source>
        <dbReference type="Pfam" id="PF10988"/>
    </source>
</evidence>
<dbReference type="RefSeq" id="WP_116693183.1">
    <property type="nucleotide sequence ID" value="NZ_QEHR01000001.1"/>
</dbReference>
<dbReference type="PROSITE" id="PS51257">
    <property type="entry name" value="PROKAR_LIPOPROTEIN"/>
    <property type="match status" value="1"/>
</dbReference>
<evidence type="ECO:0000313" key="3">
    <source>
        <dbReference type="Proteomes" id="UP000245962"/>
    </source>
</evidence>
<keyword evidence="3" id="KW-1185">Reference proteome</keyword>
<dbReference type="Gene3D" id="2.160.20.120">
    <property type="match status" value="1"/>
</dbReference>
<dbReference type="InterPro" id="IPR021255">
    <property type="entry name" value="DUF2807"/>
</dbReference>
<dbReference type="OrthoDB" id="1466971at2"/>
<sequence length="250" mass="27703">MKKSIFIIVLLAFFGCDSDKGLNCFQAAGDIIQEEFTVDTFSKITVWERTQLFIKQGDTQKVVVETGENLLNDIEVHVKDGVLNLRNTNGCNLVRDYGLTKVYVTTPNIDRIRNSSGLAVEGIGTLSFPNLSLISEDQENEDAYHIDGDFKLDLQVENLQIVANGLSNFFLSGTATKANFGIYAGDSRIEAANLIVGELSVFHRGTQDMIVNPQEAIRGKLVSLGNVVAKNRPPIVEVEQLYRGRLIFEE</sequence>
<dbReference type="Pfam" id="PF10988">
    <property type="entry name" value="DUF2807"/>
    <property type="match status" value="1"/>
</dbReference>
<organism evidence="2 3">
    <name type="scientific">Marixanthomonas spongiae</name>
    <dbReference type="NCBI Taxonomy" id="2174845"/>
    <lineage>
        <taxon>Bacteria</taxon>
        <taxon>Pseudomonadati</taxon>
        <taxon>Bacteroidota</taxon>
        <taxon>Flavobacteriia</taxon>
        <taxon>Flavobacteriales</taxon>
        <taxon>Flavobacteriaceae</taxon>
        <taxon>Marixanthomonas</taxon>
    </lineage>
</organism>
<feature type="domain" description="Putative auto-transporter adhesin head GIN" evidence="1">
    <location>
        <begin position="41"/>
        <end position="233"/>
    </location>
</feature>
<dbReference type="EMBL" id="QEHR01000001">
    <property type="protein sequence ID" value="PVW17437.1"/>
    <property type="molecule type" value="Genomic_DNA"/>
</dbReference>
<dbReference type="Proteomes" id="UP000245962">
    <property type="component" value="Unassembled WGS sequence"/>
</dbReference>
<proteinExistence type="predicted"/>
<gene>
    <name evidence="2" type="ORF">DDV96_00870</name>
</gene>